<comment type="caution">
    <text evidence="7">The sequence shown here is derived from an EMBL/GenBank/DDBJ whole genome shotgun (WGS) entry which is preliminary data.</text>
</comment>
<dbReference type="Pfam" id="PF21419">
    <property type="entry name" value="RoxA-like_Cyt-c"/>
    <property type="match status" value="1"/>
</dbReference>
<accession>A0A011NM78</accession>
<proteinExistence type="predicted"/>
<organism evidence="7 8">
    <name type="scientific">Candidatus Accumulibacter adjunctus</name>
    <dbReference type="NCBI Taxonomy" id="1454001"/>
    <lineage>
        <taxon>Bacteria</taxon>
        <taxon>Pseudomonadati</taxon>
        <taxon>Pseudomonadota</taxon>
        <taxon>Betaproteobacteria</taxon>
        <taxon>Candidatus Accumulibacter</taxon>
    </lineage>
</organism>
<evidence type="ECO:0000313" key="8">
    <source>
        <dbReference type="Proteomes" id="UP000020218"/>
    </source>
</evidence>
<evidence type="ECO:0000256" key="1">
    <source>
        <dbReference type="ARBA" id="ARBA00022617"/>
    </source>
</evidence>
<dbReference type="Proteomes" id="UP000020218">
    <property type="component" value="Unassembled WGS sequence"/>
</dbReference>
<keyword evidence="5" id="KW-1133">Transmembrane helix</keyword>
<gene>
    <name evidence="7" type="ORF">AW08_03166</name>
</gene>
<dbReference type="STRING" id="1454001.AW08_03166"/>
<reference evidence="7" key="1">
    <citation type="submission" date="2014-02" db="EMBL/GenBank/DDBJ databases">
        <title>Expanding our view of genomic diversity in Candidatus Accumulibacter clades.</title>
        <authorList>
            <person name="Skennerton C.T."/>
            <person name="Barr J.J."/>
            <person name="Slater F.R."/>
            <person name="Bond P.L."/>
            <person name="Tyson G.W."/>
        </authorList>
    </citation>
    <scope>NUCLEOTIDE SEQUENCE [LARGE SCALE GENOMIC DNA]</scope>
</reference>
<keyword evidence="5" id="KW-0472">Membrane</keyword>
<dbReference type="PROSITE" id="PS51007">
    <property type="entry name" value="CYTC"/>
    <property type="match status" value="1"/>
</dbReference>
<dbReference type="EMBL" id="JFAX01000022">
    <property type="protein sequence ID" value="EXI65495.1"/>
    <property type="molecule type" value="Genomic_DNA"/>
</dbReference>
<dbReference type="PATRIC" id="fig|1454001.3.peg.3211"/>
<protein>
    <submittedName>
        <fullName evidence="7">Cytochrome c</fullName>
    </submittedName>
</protein>
<keyword evidence="3 4" id="KW-0408">Iron</keyword>
<keyword evidence="5" id="KW-0812">Transmembrane</keyword>
<keyword evidence="8" id="KW-1185">Reference proteome</keyword>
<name>A0A011NM78_9PROT</name>
<evidence type="ECO:0000313" key="7">
    <source>
        <dbReference type="EMBL" id="EXI65495.1"/>
    </source>
</evidence>
<dbReference type="SUPFAM" id="SSF46626">
    <property type="entry name" value="Cytochrome c"/>
    <property type="match status" value="1"/>
</dbReference>
<keyword evidence="2 4" id="KW-0479">Metal-binding</keyword>
<evidence type="ECO:0000259" key="6">
    <source>
        <dbReference type="PROSITE" id="PS51007"/>
    </source>
</evidence>
<dbReference type="InterPro" id="IPR009056">
    <property type="entry name" value="Cyt_c-like_dom"/>
</dbReference>
<dbReference type="AlphaFoldDB" id="A0A011NM78"/>
<evidence type="ECO:0000256" key="3">
    <source>
        <dbReference type="ARBA" id="ARBA00023004"/>
    </source>
</evidence>
<dbReference type="GO" id="GO:0046872">
    <property type="term" value="F:metal ion binding"/>
    <property type="evidence" value="ECO:0007669"/>
    <property type="project" value="UniProtKB-KW"/>
</dbReference>
<keyword evidence="1 4" id="KW-0349">Heme</keyword>
<sequence>MSIGTRKPWVRAIVILVGVLAVLAALIGYDRGFREQPQPDWVSATPETRFKYGSIGAEHDAGVPYWIFYVLPRIFPEKLRQDGRIVPGGYAALGVPWELGQELPIGFTKKIIGFPRVANNCAVCHTTSIRATADANPSFIVAGPAHTTNVEAFFRYLIDCAKDPRFNADILMAEINRVTDLDVIDRLLYRFFIIPITKKRLLEREAQFAWIYRPDFPEWGRGRDDAMNLTKYFMIRAPMDDTFGPTDMPSVWNLAKYRWDQGHRMNYAGDSHDAWSVIMDSALGLLGAAPVNRDEFVAQVKWLHGYLGRLPPPTYPFPIDRAQAAAGKPLFVAHCARCHDSELTGRPLPLAEVGTDRGRIDSWNMAAAIKANQVVKEMGLDRRGLVEADPEGYVAAFLDGIWLKAPYLHNGSVPTLRDLLEPAARRPQVFWRGYDVYDQKKVGFVSDGEAAQRVGTRLDTRSRGGGNQGHEFGTQLSAGEKEALLEYLKTL</sequence>
<evidence type="ECO:0000256" key="2">
    <source>
        <dbReference type="ARBA" id="ARBA00022723"/>
    </source>
</evidence>
<evidence type="ECO:0000256" key="5">
    <source>
        <dbReference type="SAM" id="Phobius"/>
    </source>
</evidence>
<dbReference type="PANTHER" id="PTHR30600:SF9">
    <property type="entry name" value="BLR7738 PROTEIN"/>
    <property type="match status" value="1"/>
</dbReference>
<dbReference type="Gene3D" id="1.10.760.10">
    <property type="entry name" value="Cytochrome c-like domain"/>
    <property type="match status" value="1"/>
</dbReference>
<dbReference type="InterPro" id="IPR036909">
    <property type="entry name" value="Cyt_c-like_dom_sf"/>
</dbReference>
<feature type="domain" description="Cytochrome c" evidence="6">
    <location>
        <begin position="322"/>
        <end position="491"/>
    </location>
</feature>
<dbReference type="GO" id="GO:0009055">
    <property type="term" value="F:electron transfer activity"/>
    <property type="evidence" value="ECO:0007669"/>
    <property type="project" value="InterPro"/>
</dbReference>
<dbReference type="GO" id="GO:0020037">
    <property type="term" value="F:heme binding"/>
    <property type="evidence" value="ECO:0007669"/>
    <property type="project" value="InterPro"/>
</dbReference>
<evidence type="ECO:0000256" key="4">
    <source>
        <dbReference type="PROSITE-ProRule" id="PRU00433"/>
    </source>
</evidence>
<dbReference type="InterPro" id="IPR051395">
    <property type="entry name" value="Cytochrome_c_Peroxidase/MauG"/>
</dbReference>
<dbReference type="PANTHER" id="PTHR30600">
    <property type="entry name" value="CYTOCHROME C PEROXIDASE-RELATED"/>
    <property type="match status" value="1"/>
</dbReference>
<dbReference type="GO" id="GO:0004130">
    <property type="term" value="F:cytochrome-c peroxidase activity"/>
    <property type="evidence" value="ECO:0007669"/>
    <property type="project" value="TreeGrafter"/>
</dbReference>
<feature type="transmembrane region" description="Helical" evidence="5">
    <location>
        <begin position="12"/>
        <end position="29"/>
    </location>
</feature>